<keyword evidence="2" id="KW-1185">Reference proteome</keyword>
<name>A0AAN4VZX5_9BACT</name>
<proteinExistence type="predicted"/>
<evidence type="ECO:0000313" key="2">
    <source>
        <dbReference type="Proteomes" id="UP001310022"/>
    </source>
</evidence>
<accession>A0AAN4VZX5</accession>
<reference evidence="1 2" key="1">
    <citation type="submission" date="2021-12" db="EMBL/GenBank/DDBJ databases">
        <title>Genome sequencing of bacteria with rrn-lacking chromosome and rrn-plasmid.</title>
        <authorList>
            <person name="Anda M."/>
            <person name="Iwasaki W."/>
        </authorList>
    </citation>
    <scope>NUCLEOTIDE SEQUENCE [LARGE SCALE GENOMIC DNA]</scope>
    <source>
        <strain evidence="1 2">NBRC 15940</strain>
    </source>
</reference>
<evidence type="ECO:0000313" key="1">
    <source>
        <dbReference type="EMBL" id="GJM63126.1"/>
    </source>
</evidence>
<sequence length="62" mass="7633">MRVYFLCLYNLLWRNFHTPILFYQQGWKNEGIELYAKFFPWKQIKEVKAVHSKLGRLKSLLK</sequence>
<protein>
    <submittedName>
        <fullName evidence="1">Uncharacterized protein</fullName>
    </submittedName>
</protein>
<gene>
    <name evidence="1" type="ORF">PEDI_36780</name>
</gene>
<dbReference type="EMBL" id="BQKE01000002">
    <property type="protein sequence ID" value="GJM63126.1"/>
    <property type="molecule type" value="Genomic_DNA"/>
</dbReference>
<dbReference type="Proteomes" id="UP001310022">
    <property type="component" value="Unassembled WGS sequence"/>
</dbReference>
<organism evidence="1 2">
    <name type="scientific">Persicobacter diffluens</name>
    <dbReference type="NCBI Taxonomy" id="981"/>
    <lineage>
        <taxon>Bacteria</taxon>
        <taxon>Pseudomonadati</taxon>
        <taxon>Bacteroidota</taxon>
        <taxon>Cytophagia</taxon>
        <taxon>Cytophagales</taxon>
        <taxon>Persicobacteraceae</taxon>
        <taxon>Persicobacter</taxon>
    </lineage>
</organism>
<comment type="caution">
    <text evidence="1">The sequence shown here is derived from an EMBL/GenBank/DDBJ whole genome shotgun (WGS) entry which is preliminary data.</text>
</comment>
<dbReference type="AlphaFoldDB" id="A0AAN4VZX5"/>